<keyword evidence="5 7" id="KW-0378">Hydrolase</keyword>
<keyword evidence="4 8" id="KW-0732">Signal</keyword>
<sequence length="423" mass="47910">MITWILIFITAFTGFTTSQIEVGYKPPPMGWNSYNAFHYDINEALIRQHVDIIANQGYLAVGYRYINLDDGWQASARTADNKLSPDSSKFPSGIKDYMHKNGLLFGIFSDAGTQTCGGFPGSLDYEDTDAQTFVDWDVDYLKYANCNDQGRPEQQRYQIMGYALKSATTGKNKTIFYNICEWGTSNAWLWGPDVGGNSWRISADNNAFWPSIMSIINSQARLTEYGGSGRGWNDLDMLVLGFDYIHYEEQVTHYAFWAALKAPLILGCDLTKVNNETKALILNEDIISVNQDPLGLSICQVYYRNENKSSFDIWTGPLNDGYVAILFNRGIEPISITLDFKEHCHLNGSIEIYDLVHKKPYGSFTNKYVHILNNSISTFHINDYINWIITSYTATDIPKHGVEFIKLIGGNNIDDIRPCLNYS</sequence>
<organism evidence="10 11">
    <name type="scientific">Gigaspora margarita</name>
    <dbReference type="NCBI Taxonomy" id="4874"/>
    <lineage>
        <taxon>Eukaryota</taxon>
        <taxon>Fungi</taxon>
        <taxon>Fungi incertae sedis</taxon>
        <taxon>Mucoromycota</taxon>
        <taxon>Glomeromycotina</taxon>
        <taxon>Glomeromycetes</taxon>
        <taxon>Diversisporales</taxon>
        <taxon>Gigasporaceae</taxon>
        <taxon>Gigaspora</taxon>
    </lineage>
</organism>
<feature type="domain" description="Alpha galactosidase C-terminal" evidence="9">
    <location>
        <begin position="310"/>
        <end position="360"/>
    </location>
</feature>
<protein>
    <recommendedName>
        <fullName evidence="3 7">Alpha-galactosidase</fullName>
        <ecNumber evidence="3 7">3.2.1.22</ecNumber>
    </recommendedName>
    <alternativeName>
        <fullName evidence="7">Melibiase</fullName>
    </alternativeName>
</protein>
<dbReference type="InterPro" id="IPR013780">
    <property type="entry name" value="Glyco_hydro_b"/>
</dbReference>
<dbReference type="Gene3D" id="2.60.40.1180">
    <property type="entry name" value="Golgi alpha-mannosidase II"/>
    <property type="match status" value="1"/>
</dbReference>
<evidence type="ECO:0000313" key="11">
    <source>
        <dbReference type="Proteomes" id="UP000789901"/>
    </source>
</evidence>
<dbReference type="EMBL" id="CAJVQB010011291">
    <property type="protein sequence ID" value="CAG8746584.1"/>
    <property type="molecule type" value="Genomic_DNA"/>
</dbReference>
<evidence type="ECO:0000256" key="4">
    <source>
        <dbReference type="ARBA" id="ARBA00022729"/>
    </source>
</evidence>
<evidence type="ECO:0000313" key="10">
    <source>
        <dbReference type="EMBL" id="CAG8746584.1"/>
    </source>
</evidence>
<comment type="caution">
    <text evidence="10">The sequence shown here is derived from an EMBL/GenBank/DDBJ whole genome shotgun (WGS) entry which is preliminary data.</text>
</comment>
<dbReference type="InterPro" id="IPR017853">
    <property type="entry name" value="GH"/>
</dbReference>
<evidence type="ECO:0000256" key="1">
    <source>
        <dbReference type="ARBA" id="ARBA00001255"/>
    </source>
</evidence>
<feature type="chain" id="PRO_5046531596" description="Alpha-galactosidase" evidence="8">
    <location>
        <begin position="19"/>
        <end position="423"/>
    </location>
</feature>
<evidence type="ECO:0000256" key="5">
    <source>
        <dbReference type="ARBA" id="ARBA00022801"/>
    </source>
</evidence>
<evidence type="ECO:0000256" key="6">
    <source>
        <dbReference type="ARBA" id="ARBA00023295"/>
    </source>
</evidence>
<keyword evidence="7" id="KW-1015">Disulfide bond</keyword>
<comment type="similarity">
    <text evidence="2 7">Belongs to the glycosyl hydrolase 27 family.</text>
</comment>
<dbReference type="InterPro" id="IPR013785">
    <property type="entry name" value="Aldolase_TIM"/>
</dbReference>
<dbReference type="SUPFAM" id="SSF51011">
    <property type="entry name" value="Glycosyl hydrolase domain"/>
    <property type="match status" value="1"/>
</dbReference>
<evidence type="ECO:0000256" key="2">
    <source>
        <dbReference type="ARBA" id="ARBA00009743"/>
    </source>
</evidence>
<dbReference type="Proteomes" id="UP000789901">
    <property type="component" value="Unassembled WGS sequence"/>
</dbReference>
<proteinExistence type="inferred from homology"/>
<evidence type="ECO:0000256" key="8">
    <source>
        <dbReference type="SAM" id="SignalP"/>
    </source>
</evidence>
<feature type="signal peptide" evidence="8">
    <location>
        <begin position="1"/>
        <end position="18"/>
    </location>
</feature>
<dbReference type="SUPFAM" id="SSF51445">
    <property type="entry name" value="(Trans)glycosidases"/>
    <property type="match status" value="1"/>
</dbReference>
<evidence type="ECO:0000256" key="7">
    <source>
        <dbReference type="RuleBase" id="RU361168"/>
    </source>
</evidence>
<dbReference type="Gene3D" id="3.20.20.70">
    <property type="entry name" value="Aldolase class I"/>
    <property type="match status" value="1"/>
</dbReference>
<dbReference type="Pfam" id="PF17801">
    <property type="entry name" value="Melibiase_C"/>
    <property type="match status" value="1"/>
</dbReference>
<dbReference type="CDD" id="cd14792">
    <property type="entry name" value="GH27"/>
    <property type="match status" value="1"/>
</dbReference>
<dbReference type="Pfam" id="PF16499">
    <property type="entry name" value="Melibiase_2"/>
    <property type="match status" value="1"/>
</dbReference>
<accession>A0ABN7VA70</accession>
<reference evidence="10 11" key="1">
    <citation type="submission" date="2021-06" db="EMBL/GenBank/DDBJ databases">
        <authorList>
            <person name="Kallberg Y."/>
            <person name="Tangrot J."/>
            <person name="Rosling A."/>
        </authorList>
    </citation>
    <scope>NUCLEOTIDE SEQUENCE [LARGE SCALE GENOMIC DNA]</scope>
    <source>
        <strain evidence="10 11">120-4 pot B 10/14</strain>
    </source>
</reference>
<evidence type="ECO:0000256" key="3">
    <source>
        <dbReference type="ARBA" id="ARBA00012755"/>
    </source>
</evidence>
<keyword evidence="11" id="KW-1185">Reference proteome</keyword>
<keyword evidence="6 7" id="KW-0326">Glycosidase</keyword>
<dbReference type="PANTHER" id="PTHR11452">
    <property type="entry name" value="ALPHA-GALACTOSIDASE/ALPHA-N-ACETYLGALACTOSAMINIDASE"/>
    <property type="match status" value="1"/>
</dbReference>
<gene>
    <name evidence="10" type="ORF">GMARGA_LOCUS15943</name>
</gene>
<name>A0ABN7VA70_GIGMA</name>
<dbReference type="InterPro" id="IPR002241">
    <property type="entry name" value="Glyco_hydro_27"/>
</dbReference>
<dbReference type="PANTHER" id="PTHR11452:SF75">
    <property type="entry name" value="ALPHA-GALACTOSIDASE MEL1"/>
    <property type="match status" value="1"/>
</dbReference>
<comment type="catalytic activity">
    <reaction evidence="1 7">
        <text>Hydrolysis of terminal, non-reducing alpha-D-galactose residues in alpha-D-galactosides, including galactose oligosaccharides, galactomannans and galactolipids.</text>
        <dbReference type="EC" id="3.2.1.22"/>
    </reaction>
</comment>
<dbReference type="EC" id="3.2.1.22" evidence="3 7"/>
<dbReference type="PRINTS" id="PR00740">
    <property type="entry name" value="GLHYDRLASE27"/>
</dbReference>
<dbReference type="InterPro" id="IPR041233">
    <property type="entry name" value="Melibiase_C"/>
</dbReference>
<evidence type="ECO:0000259" key="9">
    <source>
        <dbReference type="Pfam" id="PF17801"/>
    </source>
</evidence>